<keyword evidence="1" id="KW-0812">Transmembrane</keyword>
<dbReference type="AlphaFoldDB" id="A0A9P4PJS7"/>
<comment type="caution">
    <text evidence="2">The sequence shown here is derived from an EMBL/GenBank/DDBJ whole genome shotgun (WGS) entry which is preliminary data.</text>
</comment>
<evidence type="ECO:0000313" key="3">
    <source>
        <dbReference type="Proteomes" id="UP000799764"/>
    </source>
</evidence>
<keyword evidence="3" id="KW-1185">Reference proteome</keyword>
<proteinExistence type="predicted"/>
<keyword evidence="1" id="KW-1133">Transmembrane helix</keyword>
<accession>A0A9P4PJS7</accession>
<sequence length="69" mass="7885">MSLLSSLVPMDLKHLLFQYVVPLLLGWSIRWGYRKMAGIVNFHEADNLEFLSVYAIEILSYAITSLIAL</sequence>
<dbReference type="Proteomes" id="UP000799764">
    <property type="component" value="Unassembled WGS sequence"/>
</dbReference>
<gene>
    <name evidence="2" type="ORF">P171DRAFT_521293</name>
</gene>
<evidence type="ECO:0000256" key="1">
    <source>
        <dbReference type="SAM" id="Phobius"/>
    </source>
</evidence>
<evidence type="ECO:0000313" key="2">
    <source>
        <dbReference type="EMBL" id="KAF2445277.1"/>
    </source>
</evidence>
<protein>
    <submittedName>
        <fullName evidence="2">Uncharacterized protein</fullName>
    </submittedName>
</protein>
<reference evidence="2" key="1">
    <citation type="journal article" date="2020" name="Stud. Mycol.">
        <title>101 Dothideomycetes genomes: a test case for predicting lifestyles and emergence of pathogens.</title>
        <authorList>
            <person name="Haridas S."/>
            <person name="Albert R."/>
            <person name="Binder M."/>
            <person name="Bloem J."/>
            <person name="Labutti K."/>
            <person name="Salamov A."/>
            <person name="Andreopoulos B."/>
            <person name="Baker S."/>
            <person name="Barry K."/>
            <person name="Bills G."/>
            <person name="Bluhm B."/>
            <person name="Cannon C."/>
            <person name="Castanera R."/>
            <person name="Culley D."/>
            <person name="Daum C."/>
            <person name="Ezra D."/>
            <person name="Gonzalez J."/>
            <person name="Henrissat B."/>
            <person name="Kuo A."/>
            <person name="Liang C."/>
            <person name="Lipzen A."/>
            <person name="Lutzoni F."/>
            <person name="Magnuson J."/>
            <person name="Mondo S."/>
            <person name="Nolan M."/>
            <person name="Ohm R."/>
            <person name="Pangilinan J."/>
            <person name="Park H.-J."/>
            <person name="Ramirez L."/>
            <person name="Alfaro M."/>
            <person name="Sun H."/>
            <person name="Tritt A."/>
            <person name="Yoshinaga Y."/>
            <person name="Zwiers L.-H."/>
            <person name="Turgeon B."/>
            <person name="Goodwin S."/>
            <person name="Spatafora J."/>
            <person name="Crous P."/>
            <person name="Grigoriev I."/>
        </authorList>
    </citation>
    <scope>NUCLEOTIDE SEQUENCE</scope>
    <source>
        <strain evidence="2">CBS 690.94</strain>
    </source>
</reference>
<name>A0A9P4PJS7_9PLEO</name>
<feature type="transmembrane region" description="Helical" evidence="1">
    <location>
        <begin position="15"/>
        <end position="33"/>
    </location>
</feature>
<dbReference type="EMBL" id="MU001500">
    <property type="protein sequence ID" value="KAF2445277.1"/>
    <property type="molecule type" value="Genomic_DNA"/>
</dbReference>
<organism evidence="2 3">
    <name type="scientific">Karstenula rhodostoma CBS 690.94</name>
    <dbReference type="NCBI Taxonomy" id="1392251"/>
    <lineage>
        <taxon>Eukaryota</taxon>
        <taxon>Fungi</taxon>
        <taxon>Dikarya</taxon>
        <taxon>Ascomycota</taxon>
        <taxon>Pezizomycotina</taxon>
        <taxon>Dothideomycetes</taxon>
        <taxon>Pleosporomycetidae</taxon>
        <taxon>Pleosporales</taxon>
        <taxon>Massarineae</taxon>
        <taxon>Didymosphaeriaceae</taxon>
        <taxon>Karstenula</taxon>
    </lineage>
</organism>
<keyword evidence="1" id="KW-0472">Membrane</keyword>